<accession>A0A940XS43</accession>
<protein>
    <submittedName>
        <fullName evidence="1">Uncharacterized protein</fullName>
    </submittedName>
</protein>
<keyword evidence="2" id="KW-1185">Reference proteome</keyword>
<sequence length="143" mass="15652">MNQDEESDTARADFIGFEEDLYDVIDTLPNSCQRRRSIMTTAMMMIMTTMVPRPMYTGLPLCRKARHPLVSQKPSAPAGAVHPVHVTEAAHDPSADGSCAKGLQPTCNDVNTCLQPPHEHLLGTELSTTLSDTVGLTPTRRFS</sequence>
<comment type="caution">
    <text evidence="1">The sequence shown here is derived from an EMBL/GenBank/DDBJ whole genome shotgun (WGS) entry which is preliminary data.</text>
</comment>
<organism evidence="1 2">
    <name type="scientific">Streptomyces liliiviolaceus</name>
    <dbReference type="NCBI Taxonomy" id="2823109"/>
    <lineage>
        <taxon>Bacteria</taxon>
        <taxon>Bacillati</taxon>
        <taxon>Actinomycetota</taxon>
        <taxon>Actinomycetes</taxon>
        <taxon>Kitasatosporales</taxon>
        <taxon>Streptomycetaceae</taxon>
        <taxon>Streptomyces</taxon>
    </lineage>
</organism>
<dbReference type="RefSeq" id="WP_210885278.1">
    <property type="nucleotide sequence ID" value="NZ_JAGPYQ010000001.1"/>
</dbReference>
<dbReference type="EMBL" id="JAGPYQ010000001">
    <property type="protein sequence ID" value="MBQ0850939.1"/>
    <property type="molecule type" value="Genomic_DNA"/>
</dbReference>
<dbReference type="Proteomes" id="UP000677413">
    <property type="component" value="Unassembled WGS sequence"/>
</dbReference>
<dbReference type="AlphaFoldDB" id="A0A940XS43"/>
<reference evidence="1 2" key="1">
    <citation type="submission" date="2021-04" db="EMBL/GenBank/DDBJ databases">
        <authorList>
            <person name="Tang X."/>
            <person name="Zhou X."/>
            <person name="Chen X."/>
            <person name="Cernava T."/>
            <person name="Zhang C."/>
        </authorList>
    </citation>
    <scope>NUCLEOTIDE SEQUENCE [LARGE SCALE GENOMIC DNA]</scope>
    <source>
        <strain evidence="1 2">BH-SS-21</strain>
    </source>
</reference>
<evidence type="ECO:0000313" key="1">
    <source>
        <dbReference type="EMBL" id="MBQ0850939.1"/>
    </source>
</evidence>
<evidence type="ECO:0000313" key="2">
    <source>
        <dbReference type="Proteomes" id="UP000677413"/>
    </source>
</evidence>
<gene>
    <name evidence="1" type="ORF">J8N05_22510</name>
</gene>
<proteinExistence type="predicted"/>
<name>A0A940XS43_9ACTN</name>